<dbReference type="STRING" id="1230460.C495_01995"/>
<dbReference type="AlphaFoldDB" id="L9WFS4"/>
<comment type="caution">
    <text evidence="2">The sequence shown here is derived from an EMBL/GenBank/DDBJ whole genome shotgun (WGS) entry which is preliminary data.</text>
</comment>
<keyword evidence="1" id="KW-0812">Transmembrane</keyword>
<keyword evidence="1" id="KW-1133">Transmembrane helix</keyword>
<sequence>MFAADPTRAFDDIRLGFGGVVVYSLLGTIGLPVQMSSVVFVVLFLVLMGCAWPLFRNAQPRHNQPERS</sequence>
<organism evidence="2 3">
    <name type="scientific">Natronorubrum sulfidifaciens JCM 14089</name>
    <dbReference type="NCBI Taxonomy" id="1230460"/>
    <lineage>
        <taxon>Archaea</taxon>
        <taxon>Methanobacteriati</taxon>
        <taxon>Methanobacteriota</taxon>
        <taxon>Stenosarchaea group</taxon>
        <taxon>Halobacteria</taxon>
        <taxon>Halobacteriales</taxon>
        <taxon>Natrialbaceae</taxon>
        <taxon>Natronorubrum</taxon>
    </lineage>
</organism>
<evidence type="ECO:0000313" key="3">
    <source>
        <dbReference type="Proteomes" id="UP000011661"/>
    </source>
</evidence>
<protein>
    <submittedName>
        <fullName evidence="2">Uncharacterized protein</fullName>
    </submittedName>
</protein>
<proteinExistence type="predicted"/>
<evidence type="ECO:0000256" key="1">
    <source>
        <dbReference type="SAM" id="Phobius"/>
    </source>
</evidence>
<dbReference type="Proteomes" id="UP000011661">
    <property type="component" value="Unassembled WGS sequence"/>
</dbReference>
<feature type="transmembrane region" description="Helical" evidence="1">
    <location>
        <begin position="37"/>
        <end position="55"/>
    </location>
</feature>
<gene>
    <name evidence="2" type="ORF">C495_01995</name>
</gene>
<name>L9WFS4_9EURY</name>
<reference evidence="2 3" key="1">
    <citation type="journal article" date="2014" name="PLoS Genet.">
        <title>Phylogenetically driven sequencing of extremely halophilic archaea reveals strategies for static and dynamic osmo-response.</title>
        <authorList>
            <person name="Becker E.A."/>
            <person name="Seitzer P.M."/>
            <person name="Tritt A."/>
            <person name="Larsen D."/>
            <person name="Krusor M."/>
            <person name="Yao A.I."/>
            <person name="Wu D."/>
            <person name="Madern D."/>
            <person name="Eisen J.A."/>
            <person name="Darling A.E."/>
            <person name="Facciotti M.T."/>
        </authorList>
    </citation>
    <scope>NUCLEOTIDE SEQUENCE [LARGE SCALE GENOMIC DNA]</scope>
    <source>
        <strain evidence="2 3">JCM 14089</strain>
    </source>
</reference>
<evidence type="ECO:0000313" key="2">
    <source>
        <dbReference type="EMBL" id="ELY48207.1"/>
    </source>
</evidence>
<dbReference type="EMBL" id="AOHX01000025">
    <property type="protein sequence ID" value="ELY48207.1"/>
    <property type="molecule type" value="Genomic_DNA"/>
</dbReference>
<keyword evidence="3" id="KW-1185">Reference proteome</keyword>
<accession>L9WFS4</accession>
<dbReference type="PATRIC" id="fig|1230460.4.peg.400"/>
<keyword evidence="1" id="KW-0472">Membrane</keyword>
<feature type="transmembrane region" description="Helical" evidence="1">
    <location>
        <begin position="12"/>
        <end position="31"/>
    </location>
</feature>